<protein>
    <submittedName>
        <fullName evidence="1">Uncharacterized protein</fullName>
    </submittedName>
</protein>
<comment type="caution">
    <text evidence="1">The sequence shown here is derived from an EMBL/GenBank/DDBJ whole genome shotgun (WGS) entry which is preliminary data.</text>
</comment>
<organism evidence="1 2">
    <name type="scientific">Persea americana</name>
    <name type="common">Avocado</name>
    <dbReference type="NCBI Taxonomy" id="3435"/>
    <lineage>
        <taxon>Eukaryota</taxon>
        <taxon>Viridiplantae</taxon>
        <taxon>Streptophyta</taxon>
        <taxon>Embryophyta</taxon>
        <taxon>Tracheophyta</taxon>
        <taxon>Spermatophyta</taxon>
        <taxon>Magnoliopsida</taxon>
        <taxon>Magnoliidae</taxon>
        <taxon>Laurales</taxon>
        <taxon>Lauraceae</taxon>
        <taxon>Persea</taxon>
    </lineage>
</organism>
<reference evidence="1 2" key="1">
    <citation type="journal article" date="2022" name="Hortic Res">
        <title>A haplotype resolved chromosomal level avocado genome allows analysis of novel avocado genes.</title>
        <authorList>
            <person name="Nath O."/>
            <person name="Fletcher S.J."/>
            <person name="Hayward A."/>
            <person name="Shaw L.M."/>
            <person name="Masouleh A.K."/>
            <person name="Furtado A."/>
            <person name="Henry R.J."/>
            <person name="Mitter N."/>
        </authorList>
    </citation>
    <scope>NUCLEOTIDE SEQUENCE [LARGE SCALE GENOMIC DNA]</scope>
    <source>
        <strain evidence="2">cv. Hass</strain>
    </source>
</reference>
<sequence>MNFNGLPATDMGAEALDGDSNINALDLPYDQWVSLPISGLKPSARYKVAREGQSVALVGSRLMMFGGEDFSRRLLNDLFILDLENMAWEEVETLHTPPAPRFDHTATVHAERYLLIFGGCSHSTCFNDLHALDLQSVSVLSPPQIIF</sequence>
<dbReference type="EMBL" id="CM056818">
    <property type="protein sequence ID" value="KAJ8622787.1"/>
    <property type="molecule type" value="Genomic_DNA"/>
</dbReference>
<gene>
    <name evidence="1" type="ORF">MRB53_031316</name>
</gene>
<dbReference type="Proteomes" id="UP001234297">
    <property type="component" value="Chromosome 10"/>
</dbReference>
<accession>A0ACC2KPS9</accession>
<name>A0ACC2KPS9_PERAE</name>
<evidence type="ECO:0000313" key="1">
    <source>
        <dbReference type="EMBL" id="KAJ8622787.1"/>
    </source>
</evidence>
<evidence type="ECO:0000313" key="2">
    <source>
        <dbReference type="Proteomes" id="UP001234297"/>
    </source>
</evidence>
<keyword evidence="2" id="KW-1185">Reference proteome</keyword>
<proteinExistence type="predicted"/>